<dbReference type="InterPro" id="IPR009014">
    <property type="entry name" value="Transketo_C/PFOR_II"/>
</dbReference>
<comment type="caution">
    <text evidence="13">The sequence shown here is derived from an EMBL/GenBank/DDBJ whole genome shotgun (WGS) entry which is preliminary data.</text>
</comment>
<dbReference type="Pfam" id="PF02780">
    <property type="entry name" value="Transketolase_C"/>
    <property type="match status" value="1"/>
</dbReference>
<dbReference type="Pfam" id="PF02779">
    <property type="entry name" value="Transket_pyr"/>
    <property type="match status" value="1"/>
</dbReference>
<evidence type="ECO:0000256" key="9">
    <source>
        <dbReference type="ARBA" id="ARBA00022977"/>
    </source>
</evidence>
<keyword evidence="7" id="KW-0479">Metal-binding</keyword>
<dbReference type="RefSeq" id="WP_144910101.1">
    <property type="nucleotide sequence ID" value="NZ_VLLI01000002.1"/>
</dbReference>
<dbReference type="GO" id="GO:0008661">
    <property type="term" value="F:1-deoxy-D-xylulose-5-phosphate synthase activity"/>
    <property type="evidence" value="ECO:0007669"/>
    <property type="project" value="UniProtKB-EC"/>
</dbReference>
<evidence type="ECO:0000256" key="7">
    <source>
        <dbReference type="ARBA" id="ARBA00022723"/>
    </source>
</evidence>
<evidence type="ECO:0000256" key="1">
    <source>
        <dbReference type="ARBA" id="ARBA00001946"/>
    </source>
</evidence>
<sequence length="312" mass="34570">MSYEELLTEIALSDERFIVMTAENRALVRNIPAKLGNRFIDTGITEQTMIGAAAGLALRGRTPVVHALASFLTMRAFEFVRTDAGIPNLPVKLSSFIPGFLSDGNGPTHQAVEDISLMRGIPNMTVFAPADEDDLVKMLPQIWNHPNPSYVRINTRKTDYQHSPFELGKAEIIAEGEDVTILTYGLLFEQALIAVDILKNEGLSVGLINMRSLKPVDEHAILHATRNSKLTVTLEDHFLTGGLYSIVAEVLLKHGLTANVLPFALNEKWFKPSLLPNVMEHEGFTGKQIAEKILGYNTRFHQPQIAVPQFSE</sequence>
<dbReference type="GO" id="GO:0009228">
    <property type="term" value="P:thiamine biosynthetic process"/>
    <property type="evidence" value="ECO:0007669"/>
    <property type="project" value="UniProtKB-KW"/>
</dbReference>
<dbReference type="SUPFAM" id="SSF52922">
    <property type="entry name" value="TK C-terminal domain-like"/>
    <property type="match status" value="1"/>
</dbReference>
<evidence type="ECO:0000259" key="12">
    <source>
        <dbReference type="SMART" id="SM00861"/>
    </source>
</evidence>
<keyword evidence="8" id="KW-0460">Magnesium</keyword>
<protein>
    <recommendedName>
        <fullName evidence="5">1-deoxy-D-xylulose-5-phosphate synthase</fullName>
        <ecNumber evidence="5">2.2.1.7</ecNumber>
    </recommendedName>
</protein>
<dbReference type="Gene3D" id="3.40.50.920">
    <property type="match status" value="1"/>
</dbReference>
<keyword evidence="10" id="KW-0786">Thiamine pyrophosphate</keyword>
<dbReference type="GO" id="GO:0005829">
    <property type="term" value="C:cytosol"/>
    <property type="evidence" value="ECO:0007669"/>
    <property type="project" value="TreeGrafter"/>
</dbReference>
<keyword evidence="11" id="KW-0414">Isoprene biosynthesis</keyword>
<dbReference type="GO" id="GO:0019288">
    <property type="term" value="P:isopentenyl diphosphate biosynthetic process, methylerythritol 4-phosphate pathway"/>
    <property type="evidence" value="ECO:0007669"/>
    <property type="project" value="TreeGrafter"/>
</dbReference>
<dbReference type="InterPro" id="IPR005475">
    <property type="entry name" value="Transketolase-like_Pyr-bd"/>
</dbReference>
<evidence type="ECO:0000313" key="14">
    <source>
        <dbReference type="Proteomes" id="UP000317010"/>
    </source>
</evidence>
<keyword evidence="14" id="KW-1185">Reference proteome</keyword>
<dbReference type="GO" id="GO:0046872">
    <property type="term" value="F:metal ion binding"/>
    <property type="evidence" value="ECO:0007669"/>
    <property type="project" value="UniProtKB-KW"/>
</dbReference>
<comment type="similarity">
    <text evidence="3">Belongs to the transketolase family. DXPS subfamily.</text>
</comment>
<evidence type="ECO:0000256" key="8">
    <source>
        <dbReference type="ARBA" id="ARBA00022842"/>
    </source>
</evidence>
<dbReference type="InterPro" id="IPR029061">
    <property type="entry name" value="THDP-binding"/>
</dbReference>
<reference evidence="13 14" key="1">
    <citation type="submission" date="2019-07" db="EMBL/GenBank/DDBJ databases">
        <title>Genomic Encyclopedia of Archaeal and Bacterial Type Strains, Phase II (KMG-II): from individual species to whole genera.</title>
        <authorList>
            <person name="Goeker M."/>
        </authorList>
    </citation>
    <scope>NUCLEOTIDE SEQUENCE [LARGE SCALE GENOMIC DNA]</scope>
    <source>
        <strain evidence="13 14">ATCC BAA-1854</strain>
    </source>
</reference>
<keyword evidence="9" id="KW-0784">Thiamine biosynthesis</keyword>
<dbReference type="EC" id="2.2.1.7" evidence="5"/>
<comment type="pathway">
    <text evidence="2">Metabolic intermediate biosynthesis; 1-deoxy-D-xylulose 5-phosphate biosynthesis; 1-deoxy-D-xylulose 5-phosphate from D-glyceraldehyde 3-phosphate and pyruvate: step 1/1.</text>
</comment>
<dbReference type="InterPro" id="IPR033248">
    <property type="entry name" value="Transketolase_C"/>
</dbReference>
<organism evidence="13 14">
    <name type="scientific">Mucilaginibacter frigoritolerans</name>
    <dbReference type="NCBI Taxonomy" id="652788"/>
    <lineage>
        <taxon>Bacteria</taxon>
        <taxon>Pseudomonadati</taxon>
        <taxon>Bacteroidota</taxon>
        <taxon>Sphingobacteriia</taxon>
        <taxon>Sphingobacteriales</taxon>
        <taxon>Sphingobacteriaceae</taxon>
        <taxon>Mucilaginibacter</taxon>
    </lineage>
</organism>
<dbReference type="CDD" id="cd07033">
    <property type="entry name" value="TPP_PYR_DXS_TK_like"/>
    <property type="match status" value="1"/>
</dbReference>
<accession>A0A562UDM0</accession>
<evidence type="ECO:0000256" key="5">
    <source>
        <dbReference type="ARBA" id="ARBA00013150"/>
    </source>
</evidence>
<dbReference type="AlphaFoldDB" id="A0A562UDM0"/>
<evidence type="ECO:0000256" key="11">
    <source>
        <dbReference type="ARBA" id="ARBA00023229"/>
    </source>
</evidence>
<keyword evidence="6" id="KW-0808">Transferase</keyword>
<dbReference type="OrthoDB" id="8732661at2"/>
<dbReference type="PANTHER" id="PTHR43322">
    <property type="entry name" value="1-D-DEOXYXYLULOSE 5-PHOSPHATE SYNTHASE-RELATED"/>
    <property type="match status" value="1"/>
</dbReference>
<comment type="cofactor">
    <cofactor evidence="1">
        <name>Mg(2+)</name>
        <dbReference type="ChEBI" id="CHEBI:18420"/>
    </cofactor>
</comment>
<dbReference type="EMBL" id="VLLI01000002">
    <property type="protein sequence ID" value="TWJ03415.1"/>
    <property type="molecule type" value="Genomic_DNA"/>
</dbReference>
<dbReference type="PANTHER" id="PTHR43322:SF5">
    <property type="entry name" value="1-DEOXY-D-XYLULOSE-5-PHOSPHATE SYNTHASE, CHLOROPLASTIC"/>
    <property type="match status" value="1"/>
</dbReference>
<comment type="subunit">
    <text evidence="4">Homodimer.</text>
</comment>
<evidence type="ECO:0000256" key="2">
    <source>
        <dbReference type="ARBA" id="ARBA00004980"/>
    </source>
</evidence>
<evidence type="ECO:0000256" key="4">
    <source>
        <dbReference type="ARBA" id="ARBA00011738"/>
    </source>
</evidence>
<dbReference type="SUPFAM" id="SSF52518">
    <property type="entry name" value="Thiamin diphosphate-binding fold (THDP-binding)"/>
    <property type="match status" value="1"/>
</dbReference>
<dbReference type="Gene3D" id="3.40.50.970">
    <property type="match status" value="1"/>
</dbReference>
<evidence type="ECO:0000256" key="10">
    <source>
        <dbReference type="ARBA" id="ARBA00023052"/>
    </source>
</evidence>
<proteinExistence type="inferred from homology"/>
<name>A0A562UDM0_9SPHI</name>
<dbReference type="GO" id="GO:0016114">
    <property type="term" value="P:terpenoid biosynthetic process"/>
    <property type="evidence" value="ECO:0007669"/>
    <property type="project" value="InterPro"/>
</dbReference>
<evidence type="ECO:0000256" key="6">
    <source>
        <dbReference type="ARBA" id="ARBA00022679"/>
    </source>
</evidence>
<evidence type="ECO:0000256" key="3">
    <source>
        <dbReference type="ARBA" id="ARBA00011081"/>
    </source>
</evidence>
<evidence type="ECO:0000313" key="13">
    <source>
        <dbReference type="EMBL" id="TWJ03415.1"/>
    </source>
</evidence>
<gene>
    <name evidence="13" type="ORF">JN11_00958</name>
</gene>
<dbReference type="InterPro" id="IPR005477">
    <property type="entry name" value="Dxylulose-5-P_synthase"/>
</dbReference>
<dbReference type="SMART" id="SM00861">
    <property type="entry name" value="Transket_pyr"/>
    <property type="match status" value="1"/>
</dbReference>
<dbReference type="Proteomes" id="UP000317010">
    <property type="component" value="Unassembled WGS sequence"/>
</dbReference>
<feature type="domain" description="Transketolase-like pyrimidine-binding" evidence="12">
    <location>
        <begin position="1"/>
        <end position="162"/>
    </location>
</feature>